<name>A0A8J5JMP1_HOMAM</name>
<keyword evidence="2" id="KW-0408">Iron</keyword>
<organism evidence="3 4">
    <name type="scientific">Homarus americanus</name>
    <name type="common">American lobster</name>
    <dbReference type="NCBI Taxonomy" id="6706"/>
    <lineage>
        <taxon>Eukaryota</taxon>
        <taxon>Metazoa</taxon>
        <taxon>Ecdysozoa</taxon>
        <taxon>Arthropoda</taxon>
        <taxon>Crustacea</taxon>
        <taxon>Multicrustacea</taxon>
        <taxon>Malacostraca</taxon>
        <taxon>Eumalacostraca</taxon>
        <taxon>Eucarida</taxon>
        <taxon>Decapoda</taxon>
        <taxon>Pleocyemata</taxon>
        <taxon>Astacidea</taxon>
        <taxon>Nephropoidea</taxon>
        <taxon>Nephropidae</taxon>
        <taxon>Homarus</taxon>
    </lineage>
</organism>
<accession>A0A8J5JMP1</accession>
<gene>
    <name evidence="3" type="primary">Pxdn-L4</name>
    <name evidence="3" type="ORF">Hamer_G012041</name>
</gene>
<keyword evidence="1" id="KW-0575">Peroxidase</keyword>
<dbReference type="PROSITE" id="PS50292">
    <property type="entry name" value="PEROXIDASE_3"/>
    <property type="match status" value="1"/>
</dbReference>
<keyword evidence="1" id="KW-0560">Oxidoreductase</keyword>
<dbReference type="InterPro" id="IPR019791">
    <property type="entry name" value="Haem_peroxidase_animal"/>
</dbReference>
<dbReference type="GO" id="GO:0004601">
    <property type="term" value="F:peroxidase activity"/>
    <property type="evidence" value="ECO:0007669"/>
    <property type="project" value="UniProtKB-KW"/>
</dbReference>
<protein>
    <submittedName>
        <fullName evidence="3">Peroxidasin-like 4</fullName>
    </submittedName>
</protein>
<dbReference type="InterPro" id="IPR037120">
    <property type="entry name" value="Haem_peroxidase_sf_animal"/>
</dbReference>
<feature type="binding site" description="axial binding residue" evidence="2">
    <location>
        <position position="390"/>
    </location>
    <ligand>
        <name>heme b</name>
        <dbReference type="ChEBI" id="CHEBI:60344"/>
    </ligand>
    <ligandPart>
        <name>Fe</name>
        <dbReference type="ChEBI" id="CHEBI:18248"/>
    </ligandPart>
</feature>
<evidence type="ECO:0000313" key="3">
    <source>
        <dbReference type="EMBL" id="KAG7155904.1"/>
    </source>
</evidence>
<dbReference type="GO" id="GO:0020037">
    <property type="term" value="F:heme binding"/>
    <property type="evidence" value="ECO:0007669"/>
    <property type="project" value="InterPro"/>
</dbReference>
<dbReference type="AlphaFoldDB" id="A0A8J5JMP1"/>
<proteinExistence type="predicted"/>
<dbReference type="Gene3D" id="1.10.640.10">
    <property type="entry name" value="Haem peroxidase domain superfamily, animal type"/>
    <property type="match status" value="1"/>
</dbReference>
<dbReference type="SUPFAM" id="SSF48113">
    <property type="entry name" value="Heme-dependent peroxidases"/>
    <property type="match status" value="1"/>
</dbReference>
<evidence type="ECO:0000256" key="2">
    <source>
        <dbReference type="PIRSR" id="PIRSR619791-2"/>
    </source>
</evidence>
<dbReference type="Proteomes" id="UP000747542">
    <property type="component" value="Unassembled WGS sequence"/>
</dbReference>
<keyword evidence="2" id="KW-0479">Metal-binding</keyword>
<dbReference type="GO" id="GO:0046872">
    <property type="term" value="F:metal ion binding"/>
    <property type="evidence" value="ECO:0007669"/>
    <property type="project" value="UniProtKB-KW"/>
</dbReference>
<dbReference type="CDD" id="cd09823">
    <property type="entry name" value="peroxinectin_like"/>
    <property type="match status" value="1"/>
</dbReference>
<sequence>MFLFSFRRAEPAAKRAASCQGRLLLEASKNFTRRHNIAAQDAQFFLARLNTMVEAGACKSLRPRGCEEAKAPPQCSPDYPYRSIDGSCNNLQNPRWGAASIPFVRYLAPAYEDGVDALRGAGRTGLRRLPSPRAVSWMLHVGGNRPPLPHLTLMIMQWGQFMDHDIVHTPEAAGVDEHGETMPVECCRDGVDTSNFFDLTQDCRPIDVSTDPLFSANGRTCMRFVRSLIASRDCLLGPREQLNQITAYIDGSMVYGSTVEVSQELRLYRGGRLNKSSAPSGHGDERVNEQPALASMHTLWLRVHENLVTQLARLNPHWDDETLYQESRRIVVALIQQTTYREFLPLVLGDNLMQEYDLYPRTRGLYDTYDPSVDSSIANSFGTAAYRFGHTLVNDVLRGSGKNVTLSGSFMDPHVLHESGTSPSDLLSGLANSHSQAADSYLVPTLTNKLFARPDEPVGLDLMALNIQACGLSAVSSFPQLGKVTSPQVAFTLSSLYGSVDDVDLFPAGLAETALSGGLLGPTLSCIIAQQFSNLKKGDRFWYENLNQPKPFAIGQLDSIRQISLTGVMCEHLRLSHLQPRPFLTTEEQSSPLFHLPAAQPEIVARESVYSIPHPTAYHPAANYAYHPATNHAYHPHESMSWCGCVDEAAGDRPVVLLQLFSQRPVLPAQPLQLLIVSPQTSIPIVPQPPYLVPRPPYFVPRPPYLVPRPPYLPCHGHHTYRATATTPTVPRPPHLPCHGHHNYIAMTTLT</sequence>
<dbReference type="PANTHER" id="PTHR11475:SF109">
    <property type="entry name" value="CHORION PEROXIDASE-LIKE PROTEIN"/>
    <property type="match status" value="1"/>
</dbReference>
<feature type="non-terminal residue" evidence="3">
    <location>
        <position position="1"/>
    </location>
</feature>
<evidence type="ECO:0000313" key="4">
    <source>
        <dbReference type="Proteomes" id="UP000747542"/>
    </source>
</evidence>
<dbReference type="PANTHER" id="PTHR11475">
    <property type="entry name" value="OXIDASE/PEROXIDASE"/>
    <property type="match status" value="1"/>
</dbReference>
<dbReference type="Pfam" id="PF03098">
    <property type="entry name" value="An_peroxidase"/>
    <property type="match status" value="1"/>
</dbReference>
<keyword evidence="2" id="KW-0349">Heme</keyword>
<comment type="caution">
    <text evidence="3">The sequence shown here is derived from an EMBL/GenBank/DDBJ whole genome shotgun (WGS) entry which is preliminary data.</text>
</comment>
<dbReference type="GO" id="GO:0006979">
    <property type="term" value="P:response to oxidative stress"/>
    <property type="evidence" value="ECO:0007669"/>
    <property type="project" value="InterPro"/>
</dbReference>
<dbReference type="EMBL" id="JAHLQT010040257">
    <property type="protein sequence ID" value="KAG7155904.1"/>
    <property type="molecule type" value="Genomic_DNA"/>
</dbReference>
<evidence type="ECO:0000256" key="1">
    <source>
        <dbReference type="ARBA" id="ARBA00022559"/>
    </source>
</evidence>
<keyword evidence="4" id="KW-1185">Reference proteome</keyword>
<dbReference type="InterPro" id="IPR010255">
    <property type="entry name" value="Haem_peroxidase_sf"/>
</dbReference>
<reference evidence="3" key="1">
    <citation type="journal article" date="2021" name="Sci. Adv.">
        <title>The American lobster genome reveals insights on longevity, neural, and immune adaptations.</title>
        <authorList>
            <person name="Polinski J.M."/>
            <person name="Zimin A.V."/>
            <person name="Clark K.F."/>
            <person name="Kohn A.B."/>
            <person name="Sadowski N."/>
            <person name="Timp W."/>
            <person name="Ptitsyn A."/>
            <person name="Khanna P."/>
            <person name="Romanova D.Y."/>
            <person name="Williams P."/>
            <person name="Greenwood S.J."/>
            <person name="Moroz L.L."/>
            <person name="Walt D.R."/>
            <person name="Bodnar A.G."/>
        </authorList>
    </citation>
    <scope>NUCLEOTIDE SEQUENCE</scope>
    <source>
        <strain evidence="3">GMGI-L3</strain>
    </source>
</reference>
<dbReference type="PRINTS" id="PR00457">
    <property type="entry name" value="ANPEROXIDASE"/>
</dbReference>